<name>A0ACA9MS10_9GLOM</name>
<comment type="caution">
    <text evidence="1">The sequence shown here is derived from an EMBL/GenBank/DDBJ whole genome shotgun (WGS) entry which is preliminary data.</text>
</comment>
<gene>
    <name evidence="1" type="ORF">ACOLOM_LOCUS6992</name>
</gene>
<organism evidence="1 2">
    <name type="scientific">Acaulospora colombiana</name>
    <dbReference type="NCBI Taxonomy" id="27376"/>
    <lineage>
        <taxon>Eukaryota</taxon>
        <taxon>Fungi</taxon>
        <taxon>Fungi incertae sedis</taxon>
        <taxon>Mucoromycota</taxon>
        <taxon>Glomeromycotina</taxon>
        <taxon>Glomeromycetes</taxon>
        <taxon>Diversisporales</taxon>
        <taxon>Acaulosporaceae</taxon>
        <taxon>Acaulospora</taxon>
    </lineage>
</organism>
<dbReference type="EMBL" id="CAJVPT010015248">
    <property type="protein sequence ID" value="CAG8610283.1"/>
    <property type="molecule type" value="Genomic_DNA"/>
</dbReference>
<reference evidence="1" key="1">
    <citation type="submission" date="2021-06" db="EMBL/GenBank/DDBJ databases">
        <authorList>
            <person name="Kallberg Y."/>
            <person name="Tangrot J."/>
            <person name="Rosling A."/>
        </authorList>
    </citation>
    <scope>NUCLEOTIDE SEQUENCE</scope>
    <source>
        <strain evidence="1">CL356</strain>
    </source>
</reference>
<feature type="non-terminal residue" evidence="1">
    <location>
        <position position="520"/>
    </location>
</feature>
<evidence type="ECO:0000313" key="1">
    <source>
        <dbReference type="EMBL" id="CAG8610283.1"/>
    </source>
</evidence>
<keyword evidence="2" id="KW-1185">Reference proteome</keyword>
<dbReference type="Proteomes" id="UP000789525">
    <property type="component" value="Unassembled WGS sequence"/>
</dbReference>
<evidence type="ECO:0000313" key="2">
    <source>
        <dbReference type="Proteomes" id="UP000789525"/>
    </source>
</evidence>
<proteinExistence type="predicted"/>
<protein>
    <submittedName>
        <fullName evidence="1">11509_t:CDS:1</fullName>
    </submittedName>
</protein>
<accession>A0ACA9MS10</accession>
<sequence>MAGRPSNTTSPERVKQTAIDSFNSYQSFILTPQDLCWVALVVGILAHSDKYPAESVYKVLQILLREAQNDIIQGVDTTKNAMGDENEADMRSNLSQYVRMFCLRMEYTHARLDYEHERSSPTSSKHDRVTEVQYNGKPGHGIAVVSPSAIAGRLALTLIKHKKSFLGIRLRRCRLAYLKLSEAALQRLHRSFVRWLDGVPDGNDFSNDIVERREFAYLDPNYLLKERKAGYTLVRTSIDDSSHPITDAYERFEFEQHTGNISGAVENLRRYFDQRFHNGRQPPRQHALNALAHHHFATGDVEAARLVSPPIFYDDTDGRRARKAMEEREKVDSKLDIKVPGKYSVIQIGTSPLDMLFDVRLGVRKRFEATGCLDVSPSLPLAPLNTQWQIWAMDALLWRLSGKIYHNLITYSLNICPVGISKIADIGDKIVLSNTRKGEDIRLYSICTRARRLFQKAQYMAAFGLLLSCDTWSRMNMAQYSYWSCEIWHLMWDIATRRGQEKFKREYLASRKPSFSQADG</sequence>